<keyword evidence="1" id="KW-1133">Transmembrane helix</keyword>
<feature type="transmembrane region" description="Helical" evidence="1">
    <location>
        <begin position="337"/>
        <end position="356"/>
    </location>
</feature>
<sequence>MMGMDDEEQEDLLIRASSDNEDFTDNEDGLDSSRRMMGLQKIFCSTTIIVGLFISVDYGLCDEFRCRGYEREHKSEDAGKWSWQAHSVWTLTYIFGLALWSLHYTLLEGQIVSHAMCAVPSVKETLLKFDCDTQHLDALLMRVLADAKGINNDMVKYFHKVLDMLFATASNSHLATVSRLVSTRNTITQHSRPLLQITEEDQDVSTSSDQPDQHRQVTYMKPHYDPGQAPPAITIALWTHIISFLLVVSLCWTDMLPVIGKGSSASNFWNLTRSGLLCHFGYDSHLLNPSNSSDVLLRIDSAEACHQIVLFAWPFAISYLVFVLSSTQFLILSESSVFTVAMMTTALPLSGIWWSLFRMVGLSAQSNGELIEWSPMVTGELICSVLGLPIVLVGLILLFKAHFRERSYGKFVITCLRRQPADH</sequence>
<keyword evidence="1" id="KW-0472">Membrane</keyword>
<dbReference type="EMBL" id="OA564429">
    <property type="protein sequence ID" value="CAD7194291.1"/>
    <property type="molecule type" value="Genomic_DNA"/>
</dbReference>
<evidence type="ECO:0000313" key="2">
    <source>
        <dbReference type="EMBL" id="CAD7194291.1"/>
    </source>
</evidence>
<feature type="transmembrane region" description="Helical" evidence="1">
    <location>
        <begin position="376"/>
        <end position="399"/>
    </location>
</feature>
<organism evidence="2">
    <name type="scientific">Timema douglasi</name>
    <name type="common">Walking stick</name>
    <dbReference type="NCBI Taxonomy" id="61478"/>
    <lineage>
        <taxon>Eukaryota</taxon>
        <taxon>Metazoa</taxon>
        <taxon>Ecdysozoa</taxon>
        <taxon>Arthropoda</taxon>
        <taxon>Hexapoda</taxon>
        <taxon>Insecta</taxon>
        <taxon>Pterygota</taxon>
        <taxon>Neoptera</taxon>
        <taxon>Polyneoptera</taxon>
        <taxon>Phasmatodea</taxon>
        <taxon>Timematodea</taxon>
        <taxon>Timematoidea</taxon>
        <taxon>Timematidae</taxon>
        <taxon>Timema</taxon>
    </lineage>
</organism>
<protein>
    <submittedName>
        <fullName evidence="2">Uncharacterized protein</fullName>
    </submittedName>
</protein>
<proteinExistence type="predicted"/>
<accession>A0A7R8V9Y9</accession>
<dbReference type="AlphaFoldDB" id="A0A7R8V9Y9"/>
<keyword evidence="1" id="KW-0812">Transmembrane</keyword>
<reference evidence="2" key="1">
    <citation type="submission" date="2020-11" db="EMBL/GenBank/DDBJ databases">
        <authorList>
            <person name="Tran Van P."/>
        </authorList>
    </citation>
    <scope>NUCLEOTIDE SEQUENCE</scope>
</reference>
<gene>
    <name evidence="2" type="ORF">TDIB3V08_LOCUS718</name>
</gene>
<feature type="transmembrane region" description="Helical" evidence="1">
    <location>
        <begin position="42"/>
        <end position="60"/>
    </location>
</feature>
<name>A0A7R8V9Y9_TIMDO</name>
<feature type="transmembrane region" description="Helical" evidence="1">
    <location>
        <begin position="308"/>
        <end position="325"/>
    </location>
</feature>
<evidence type="ECO:0000256" key="1">
    <source>
        <dbReference type="SAM" id="Phobius"/>
    </source>
</evidence>